<keyword evidence="3" id="KW-1185">Reference proteome</keyword>
<dbReference type="PANTHER" id="PTHR37694:SF1">
    <property type="entry name" value="SLR8022 PROTEIN"/>
    <property type="match status" value="1"/>
</dbReference>
<dbReference type="OrthoDB" id="8265259at2"/>
<dbReference type="InterPro" id="IPR013096">
    <property type="entry name" value="Cupin_2"/>
</dbReference>
<dbReference type="KEGG" id="acis:CBP35_05240"/>
<evidence type="ECO:0000313" key="3">
    <source>
        <dbReference type="Proteomes" id="UP000194440"/>
    </source>
</evidence>
<dbReference type="Pfam" id="PF07883">
    <property type="entry name" value="Cupin_2"/>
    <property type="match status" value="1"/>
</dbReference>
<evidence type="ECO:0000259" key="1">
    <source>
        <dbReference type="Pfam" id="PF07883"/>
    </source>
</evidence>
<dbReference type="CDD" id="cd02230">
    <property type="entry name" value="cupin_HP0902-like"/>
    <property type="match status" value="1"/>
</dbReference>
<dbReference type="Gene3D" id="2.60.120.10">
    <property type="entry name" value="Jelly Rolls"/>
    <property type="match status" value="1"/>
</dbReference>
<feature type="domain" description="Cupin type-2" evidence="1">
    <location>
        <begin position="39"/>
        <end position="102"/>
    </location>
</feature>
<gene>
    <name evidence="2" type="ORF">CBP36_13690</name>
</gene>
<dbReference type="KEGG" id="acip:CBP36_13690"/>
<dbReference type="AlphaFoldDB" id="A0A240UE31"/>
<accession>A0A240UE31</accession>
<dbReference type="Proteomes" id="UP000194440">
    <property type="component" value="Chromosome"/>
</dbReference>
<organism evidence="2 3">
    <name type="scientific">Acidovorax carolinensis</name>
    <dbReference type="NCBI Taxonomy" id="553814"/>
    <lineage>
        <taxon>Bacteria</taxon>
        <taxon>Pseudomonadati</taxon>
        <taxon>Pseudomonadota</taxon>
        <taxon>Betaproteobacteria</taxon>
        <taxon>Burkholderiales</taxon>
        <taxon>Comamonadaceae</taxon>
        <taxon>Acidovorax</taxon>
    </lineage>
</organism>
<evidence type="ECO:0000313" key="2">
    <source>
        <dbReference type="EMBL" id="ART59738.1"/>
    </source>
</evidence>
<dbReference type="InterPro" id="IPR011051">
    <property type="entry name" value="RmlC_Cupin_sf"/>
</dbReference>
<proteinExistence type="predicted"/>
<dbReference type="PANTHER" id="PTHR37694">
    <property type="entry name" value="SLR8022 PROTEIN"/>
    <property type="match status" value="1"/>
</dbReference>
<dbReference type="InterPro" id="IPR014710">
    <property type="entry name" value="RmlC-like_jellyroll"/>
</dbReference>
<sequence length="110" mass="11537">MAIPHTPSGQVVSVLPLGDRLAQATSSAILKAGQLEVMRVVLRTGKSMREHHTPGEVTVQCIEGAVEFKAGGTTHMLRAGDLVHLQPRALHALTAVEDASLLVTICLAPG</sequence>
<dbReference type="RefSeq" id="WP_086927806.1">
    <property type="nucleotide sequence ID" value="NZ_CP021362.1"/>
</dbReference>
<name>A0A240UE31_9BURK</name>
<protein>
    <submittedName>
        <fullName evidence="2">Cupin</fullName>
    </submittedName>
</protein>
<dbReference type="EMBL" id="CP021366">
    <property type="protein sequence ID" value="ART59738.1"/>
    <property type="molecule type" value="Genomic_DNA"/>
</dbReference>
<reference evidence="2" key="1">
    <citation type="submission" date="2017-05" db="EMBL/GenBank/DDBJ databases">
        <title>Polyphasic characterization of four soil-derived phenanthrene-degrading Acidovorax strains and proposal of Acidovorax phenanthrenivorans sp. nov.</title>
        <authorList>
            <person name="Singleton D."/>
            <person name="Lee J."/>
            <person name="Dickey A.N."/>
            <person name="Stroud A."/>
            <person name="Scholl E.H."/>
            <person name="Wright F.A."/>
            <person name="Aitken M.D."/>
        </authorList>
    </citation>
    <scope>NUCLEOTIDE SEQUENCE</scope>
    <source>
        <strain evidence="2">P4</strain>
    </source>
</reference>
<dbReference type="SUPFAM" id="SSF51182">
    <property type="entry name" value="RmlC-like cupins"/>
    <property type="match status" value="1"/>
</dbReference>